<dbReference type="OrthoDB" id="67688at2759"/>
<evidence type="ECO:0000256" key="4">
    <source>
        <dbReference type="ARBA" id="ARBA00022777"/>
    </source>
</evidence>
<dbReference type="SMART" id="SM00145">
    <property type="entry name" value="PI3Ka"/>
    <property type="match status" value="1"/>
</dbReference>
<feature type="compositionally biased region" description="Basic residues" evidence="8">
    <location>
        <begin position="505"/>
        <end position="519"/>
    </location>
</feature>
<dbReference type="InterPro" id="IPR018936">
    <property type="entry name" value="PI3/4_kinase_CS"/>
</dbReference>
<dbReference type="EMBL" id="FMSP01000018">
    <property type="protein sequence ID" value="SCV73535.1"/>
    <property type="molecule type" value="Genomic_DNA"/>
</dbReference>
<dbReference type="GO" id="GO:0000045">
    <property type="term" value="P:autophagosome assembly"/>
    <property type="evidence" value="ECO:0007669"/>
    <property type="project" value="TreeGrafter"/>
</dbReference>
<dbReference type="GO" id="GO:0005524">
    <property type="term" value="F:ATP binding"/>
    <property type="evidence" value="ECO:0007669"/>
    <property type="project" value="UniProtKB-UniRule"/>
</dbReference>
<evidence type="ECO:0000256" key="8">
    <source>
        <dbReference type="SAM" id="MobiDB-lite"/>
    </source>
</evidence>
<dbReference type="Gene3D" id="3.30.1010.10">
    <property type="entry name" value="Phosphatidylinositol 3-kinase Catalytic Subunit, Chain A, domain 4"/>
    <property type="match status" value="1"/>
</dbReference>
<dbReference type="PROSITE" id="PS51547">
    <property type="entry name" value="C2_PI3K"/>
    <property type="match status" value="1"/>
</dbReference>
<keyword evidence="3 7" id="KW-0547">Nucleotide-binding</keyword>
<dbReference type="PROSITE" id="PS50290">
    <property type="entry name" value="PI3_4_KINASE_3"/>
    <property type="match status" value="1"/>
</dbReference>
<dbReference type="CDD" id="cd00896">
    <property type="entry name" value="PI3Kc_III"/>
    <property type="match status" value="1"/>
</dbReference>
<dbReference type="InterPro" id="IPR015433">
    <property type="entry name" value="PI3/4_kinase"/>
</dbReference>
<gene>
    <name evidence="12" type="ORF">BQ2448_7461</name>
</gene>
<accession>A0A238FK61</accession>
<keyword evidence="4 7" id="KW-0418">Kinase</keyword>
<evidence type="ECO:0000256" key="2">
    <source>
        <dbReference type="ARBA" id="ARBA00022679"/>
    </source>
</evidence>
<dbReference type="Pfam" id="PF00613">
    <property type="entry name" value="PI3Ka"/>
    <property type="match status" value="1"/>
</dbReference>
<dbReference type="InterPro" id="IPR008290">
    <property type="entry name" value="PI3K_Vps34"/>
</dbReference>
<evidence type="ECO:0000259" key="9">
    <source>
        <dbReference type="PROSITE" id="PS50290"/>
    </source>
</evidence>
<dbReference type="GO" id="GO:0006897">
    <property type="term" value="P:endocytosis"/>
    <property type="evidence" value="ECO:0007669"/>
    <property type="project" value="TreeGrafter"/>
</dbReference>
<dbReference type="GO" id="GO:0005777">
    <property type="term" value="C:peroxisome"/>
    <property type="evidence" value="ECO:0007669"/>
    <property type="project" value="TreeGrafter"/>
</dbReference>
<dbReference type="CDD" id="cd00870">
    <property type="entry name" value="PI3Ka_III"/>
    <property type="match status" value="1"/>
</dbReference>
<evidence type="ECO:0000259" key="10">
    <source>
        <dbReference type="PROSITE" id="PS51545"/>
    </source>
</evidence>
<dbReference type="Pfam" id="PF00454">
    <property type="entry name" value="PI3_PI4_kinase"/>
    <property type="match status" value="1"/>
</dbReference>
<comment type="catalytic activity">
    <reaction evidence="6">
        <text>a 1,2-diacyl-sn-glycero-3-phospho-(1D-myo-inositol) + ATP = a 1,2-diacyl-sn-glycero-3-phospho-(1D-myo-inositol-3-phosphate) + ADP + H(+)</text>
        <dbReference type="Rhea" id="RHEA:12709"/>
        <dbReference type="ChEBI" id="CHEBI:15378"/>
        <dbReference type="ChEBI" id="CHEBI:30616"/>
        <dbReference type="ChEBI" id="CHEBI:57880"/>
        <dbReference type="ChEBI" id="CHEBI:58088"/>
        <dbReference type="ChEBI" id="CHEBI:456216"/>
        <dbReference type="EC" id="2.7.1.137"/>
    </reaction>
    <physiologicalReaction direction="left-to-right" evidence="6">
        <dbReference type="Rhea" id="RHEA:12710"/>
    </physiologicalReaction>
</comment>
<feature type="region of interest" description="Disordered" evidence="8">
    <location>
        <begin position="1"/>
        <end position="31"/>
    </location>
</feature>
<dbReference type="PIRSF" id="PIRSF000587">
    <property type="entry name" value="PI3K_Vps34"/>
    <property type="match status" value="1"/>
</dbReference>
<dbReference type="STRING" id="269621.A0A238FK61"/>
<evidence type="ECO:0000256" key="1">
    <source>
        <dbReference type="ARBA" id="ARBA00006209"/>
    </source>
</evidence>
<dbReference type="Pfam" id="PF00792">
    <property type="entry name" value="PI3K_C2"/>
    <property type="match status" value="1"/>
</dbReference>
<evidence type="ECO:0000256" key="5">
    <source>
        <dbReference type="ARBA" id="ARBA00022840"/>
    </source>
</evidence>
<dbReference type="GO" id="GO:0034272">
    <property type="term" value="C:phosphatidylinositol 3-kinase complex, class III, type II"/>
    <property type="evidence" value="ECO:0007669"/>
    <property type="project" value="TreeGrafter"/>
</dbReference>
<dbReference type="InterPro" id="IPR000403">
    <property type="entry name" value="PI3/4_kinase_cat_dom"/>
</dbReference>
<evidence type="ECO:0000256" key="6">
    <source>
        <dbReference type="ARBA" id="ARBA00023985"/>
    </source>
</evidence>
<sequence length="950" mass="107137">MHSPRASSSTSNSTPTASTSTSQAPGTTSSLDSSLTFVRHHQLVLPLELRLSSLVGPLPTHSLTTLLHDPSLKHSSLATPPTLPPDLYVVCQLYSSNKPLLLPWRSSYKPFKARSVIEWNSERIDLGVHLSDLPLDAQLATTVYSLAGPDLPPLVIGGSTLPLFSSSKHVLKVGKQRLFLHRGVEADGLVGTQTPSKMPRDKHLDDPLGVLEKCVRRHEMGEVKREDWVDKLAFREIEKRYQIEAAKSEHLFLYIDLPRFDFPVVFSEHEYTLPTLASPSTPLPGTTQPTPTIEGFSGPLHSLFPIIDPEIVRENPVEAKHRRLVRSHRSGPLDRELKPNAKIRDELNVRIRFESPNSRTSSSSSCVFFVSATAQDILRYPPTRDLTSTQRDLLWQFRFYLTRDKRALTKFLKAVAWSDTGEVQQAVEVLLPMWVEIEMDDALELLGPGKAFRDRRVRAFAVKRLEKADDEELMLYLLQLVQAIKFEPPPPSMSPSSSSSSSMLRHSRHLGHSHSHHYHRVDPSSSTTTTSLTLVDFLIERSAQNPVLGNHSHWYIQVETEDKQHGSLFSDVARKFERRVSDLEAIFRTQASLETGLETRRDGLRRQTDLIARLSSLAYELRMSKDARPKKIERLRAYLRAHLMRFDQPIALPLDAKIRIVGIDPERSSVFKSNLFPLRLHFLTSDGGAYPVIFKNGDDLRQDQLVIQLFTLMDRLLLSENLDLKLMPYRVLATAQLDGMVQFVESKTLQDISNEFGAQGLLGFLRKGEGNEDPGSVGTFGVRPEVLDTYVRSCAGYCVVTYLLGVGDRHLDNLLLSPDGHFFHVDFGYILGRDPKPFPPAVKVCKEMVDAMGGLSSAHYKRFKKLCGTAFTILRKNGNLLINLVSLMTEANIQDIKMEPDKAVGKVQDKFLLHLNEEEAIKQFEALLNETSYFTSVLDRIHSVAQYWRS</sequence>
<evidence type="ECO:0000259" key="11">
    <source>
        <dbReference type="PROSITE" id="PS51547"/>
    </source>
</evidence>
<dbReference type="InterPro" id="IPR016024">
    <property type="entry name" value="ARM-type_fold"/>
</dbReference>
<dbReference type="SUPFAM" id="SSF48371">
    <property type="entry name" value="ARM repeat"/>
    <property type="match status" value="1"/>
</dbReference>
<feature type="region of interest" description="Disordered" evidence="8">
    <location>
        <begin position="489"/>
        <end position="528"/>
    </location>
</feature>
<feature type="domain" description="PIK helical" evidence="10">
    <location>
        <begin position="360"/>
        <end position="579"/>
    </location>
</feature>
<dbReference type="InterPro" id="IPR011009">
    <property type="entry name" value="Kinase-like_dom_sf"/>
</dbReference>
<dbReference type="InterPro" id="IPR035892">
    <property type="entry name" value="C2_domain_sf"/>
</dbReference>
<dbReference type="InterPro" id="IPR042236">
    <property type="entry name" value="PI3K_accessory_sf"/>
</dbReference>
<protein>
    <recommendedName>
        <fullName evidence="7">Phosphatidylinositol 3-kinase VPS34</fullName>
        <ecNumber evidence="7">2.7.1.137</ecNumber>
    </recommendedName>
</protein>
<dbReference type="PROSITE" id="PS00915">
    <property type="entry name" value="PI3_4_KINASE_1"/>
    <property type="match status" value="1"/>
</dbReference>
<evidence type="ECO:0000313" key="13">
    <source>
        <dbReference type="Proteomes" id="UP000198372"/>
    </source>
</evidence>
<keyword evidence="5 7" id="KW-0067">ATP-binding</keyword>
<dbReference type="SUPFAM" id="SSF49562">
    <property type="entry name" value="C2 domain (Calcium/lipid-binding domain, CaLB)"/>
    <property type="match status" value="1"/>
</dbReference>
<dbReference type="GO" id="GO:0034271">
    <property type="term" value="C:phosphatidylinositol 3-kinase complex, class III, type I"/>
    <property type="evidence" value="ECO:0007669"/>
    <property type="project" value="TreeGrafter"/>
</dbReference>
<dbReference type="Gene3D" id="1.25.40.70">
    <property type="entry name" value="Phosphatidylinositol 3-kinase, accessory domain (PIK)"/>
    <property type="match status" value="1"/>
</dbReference>
<reference evidence="13" key="1">
    <citation type="submission" date="2016-09" db="EMBL/GenBank/DDBJ databases">
        <authorList>
            <person name="Jeantristanb JTB J.-T."/>
            <person name="Ricardo R."/>
        </authorList>
    </citation>
    <scope>NUCLEOTIDE SEQUENCE [LARGE SCALE GENOMIC DNA]</scope>
</reference>
<dbReference type="EC" id="2.7.1.137" evidence="7"/>
<dbReference type="GO" id="GO:0048015">
    <property type="term" value="P:phosphatidylinositol-mediated signaling"/>
    <property type="evidence" value="ECO:0007669"/>
    <property type="project" value="TreeGrafter"/>
</dbReference>
<dbReference type="InterPro" id="IPR002420">
    <property type="entry name" value="PI3K-type_C2_dom"/>
</dbReference>
<dbReference type="FunFam" id="1.10.1070.11:FF:000002">
    <property type="entry name" value="Phosphatidylinositol 3-kinase catalytic subunit type 3"/>
    <property type="match status" value="1"/>
</dbReference>
<comment type="similarity">
    <text evidence="1">Belongs to the PI3/PI4-kinase family. Type III PI4K subfamily.</text>
</comment>
<dbReference type="PANTHER" id="PTHR10048">
    <property type="entry name" value="PHOSPHATIDYLINOSITOL KINASE"/>
    <property type="match status" value="1"/>
</dbReference>
<feature type="compositionally biased region" description="Low complexity" evidence="8">
    <location>
        <begin position="1"/>
        <end position="30"/>
    </location>
</feature>
<proteinExistence type="inferred from homology"/>
<dbReference type="InterPro" id="IPR057756">
    <property type="entry name" value="PI3-kinase_type3/VPS34_cat"/>
</dbReference>
<dbReference type="GO" id="GO:0016303">
    <property type="term" value="F:1-phosphatidylinositol-3-kinase activity"/>
    <property type="evidence" value="ECO:0007669"/>
    <property type="project" value="UniProtKB-UniRule"/>
</dbReference>
<dbReference type="PROSITE" id="PS00916">
    <property type="entry name" value="PI3_4_KINASE_2"/>
    <property type="match status" value="1"/>
</dbReference>
<dbReference type="Gene3D" id="1.10.1070.11">
    <property type="entry name" value="Phosphatidylinositol 3-/4-kinase, catalytic domain"/>
    <property type="match status" value="1"/>
</dbReference>
<dbReference type="Gene3D" id="2.60.40.150">
    <property type="entry name" value="C2 domain"/>
    <property type="match status" value="1"/>
</dbReference>
<dbReference type="SMART" id="SM00142">
    <property type="entry name" value="PI3K_C2"/>
    <property type="match status" value="1"/>
</dbReference>
<dbReference type="InterPro" id="IPR001263">
    <property type="entry name" value="PI3K_accessory_dom"/>
</dbReference>
<dbReference type="PROSITE" id="PS51545">
    <property type="entry name" value="PIK_HELICAL"/>
    <property type="match status" value="1"/>
</dbReference>
<dbReference type="PANTHER" id="PTHR10048:SF7">
    <property type="entry name" value="PHOSPHATIDYLINOSITOL 3-KINASE CATALYTIC SUBUNIT TYPE 3"/>
    <property type="match status" value="1"/>
</dbReference>
<dbReference type="SUPFAM" id="SSF56112">
    <property type="entry name" value="Protein kinase-like (PK-like)"/>
    <property type="match status" value="1"/>
</dbReference>
<name>A0A238FK61_9BASI</name>
<dbReference type="GO" id="GO:0005768">
    <property type="term" value="C:endosome"/>
    <property type="evidence" value="ECO:0007669"/>
    <property type="project" value="TreeGrafter"/>
</dbReference>
<feature type="domain" description="C2 PI3K-type" evidence="11">
    <location>
        <begin position="63"/>
        <end position="218"/>
    </location>
</feature>
<feature type="domain" description="PI3K/PI4K catalytic" evidence="9">
    <location>
        <begin position="664"/>
        <end position="936"/>
    </location>
</feature>
<evidence type="ECO:0000313" key="12">
    <source>
        <dbReference type="EMBL" id="SCV73535.1"/>
    </source>
</evidence>
<dbReference type="SMART" id="SM00146">
    <property type="entry name" value="PI3Kc"/>
    <property type="match status" value="1"/>
</dbReference>
<evidence type="ECO:0000256" key="3">
    <source>
        <dbReference type="ARBA" id="ARBA00022741"/>
    </source>
</evidence>
<evidence type="ECO:0000256" key="7">
    <source>
        <dbReference type="PIRNR" id="PIRNR000587"/>
    </source>
</evidence>
<dbReference type="FunFam" id="3.30.1010.10:FF:000002">
    <property type="entry name" value="Phosphatidylinositol 3-kinase catalytic subunit type 3"/>
    <property type="match status" value="1"/>
</dbReference>
<dbReference type="CDD" id="cd08397">
    <property type="entry name" value="C2_PI3K_class_III"/>
    <property type="match status" value="1"/>
</dbReference>
<keyword evidence="13" id="KW-1185">Reference proteome</keyword>
<keyword evidence="2 7" id="KW-0808">Transferase</keyword>
<dbReference type="InterPro" id="IPR036940">
    <property type="entry name" value="PI3/4_kinase_cat_sf"/>
</dbReference>
<dbReference type="Proteomes" id="UP000198372">
    <property type="component" value="Unassembled WGS sequence"/>
</dbReference>
<dbReference type="AlphaFoldDB" id="A0A238FK61"/>
<organism evidence="12 13">
    <name type="scientific">Microbotryum intermedium</name>
    <dbReference type="NCBI Taxonomy" id="269621"/>
    <lineage>
        <taxon>Eukaryota</taxon>
        <taxon>Fungi</taxon>
        <taxon>Dikarya</taxon>
        <taxon>Basidiomycota</taxon>
        <taxon>Pucciniomycotina</taxon>
        <taxon>Microbotryomycetes</taxon>
        <taxon>Microbotryales</taxon>
        <taxon>Microbotryaceae</taxon>
        <taxon>Microbotryum</taxon>
    </lineage>
</organism>
<dbReference type="GO" id="GO:0000407">
    <property type="term" value="C:phagophore assembly site"/>
    <property type="evidence" value="ECO:0007669"/>
    <property type="project" value="TreeGrafter"/>
</dbReference>
<feature type="compositionally biased region" description="Low complexity" evidence="8">
    <location>
        <begin position="494"/>
        <end position="504"/>
    </location>
</feature>